<comment type="caution">
    <text evidence="1">The sequence shown here is derived from an EMBL/GenBank/DDBJ whole genome shotgun (WGS) entry which is preliminary data.</text>
</comment>
<dbReference type="Proteomes" id="UP000807353">
    <property type="component" value="Unassembled WGS sequence"/>
</dbReference>
<evidence type="ECO:0000313" key="2">
    <source>
        <dbReference type="Proteomes" id="UP000807353"/>
    </source>
</evidence>
<reference evidence="1" key="1">
    <citation type="submission" date="2020-11" db="EMBL/GenBank/DDBJ databases">
        <authorList>
            <consortium name="DOE Joint Genome Institute"/>
            <person name="Ahrendt S."/>
            <person name="Riley R."/>
            <person name="Andreopoulos W."/>
            <person name="Labutti K."/>
            <person name="Pangilinan J."/>
            <person name="Ruiz-Duenas F.J."/>
            <person name="Barrasa J.M."/>
            <person name="Sanchez-Garcia M."/>
            <person name="Camarero S."/>
            <person name="Miyauchi S."/>
            <person name="Serrano A."/>
            <person name="Linde D."/>
            <person name="Babiker R."/>
            <person name="Drula E."/>
            <person name="Ayuso-Fernandez I."/>
            <person name="Pacheco R."/>
            <person name="Padilla G."/>
            <person name="Ferreira P."/>
            <person name="Barriuso J."/>
            <person name="Kellner H."/>
            <person name="Castanera R."/>
            <person name="Alfaro M."/>
            <person name="Ramirez L."/>
            <person name="Pisabarro A.G."/>
            <person name="Kuo A."/>
            <person name="Tritt A."/>
            <person name="Lipzen A."/>
            <person name="He G."/>
            <person name="Yan M."/>
            <person name="Ng V."/>
            <person name="Cullen D."/>
            <person name="Martin F."/>
            <person name="Rosso M.-N."/>
            <person name="Henrissat B."/>
            <person name="Hibbett D."/>
            <person name="Martinez A.T."/>
            <person name="Grigoriev I.V."/>
        </authorList>
    </citation>
    <scope>NUCLEOTIDE SEQUENCE</scope>
    <source>
        <strain evidence="1">CBS 247.69</strain>
    </source>
</reference>
<evidence type="ECO:0008006" key="3">
    <source>
        <dbReference type="Google" id="ProtNLM"/>
    </source>
</evidence>
<proteinExistence type="predicted"/>
<dbReference type="AlphaFoldDB" id="A0A9P5XS89"/>
<sequence length="471" mass="52606">MPTPSEQGPLNNLLPEIYPIIAAQLPLYATPSTLLSLALTNRHISETALPLVYSRLILKNEADALLVLQKLEDDPLFGKVVRELHVMSDLSLETRIQSPPSDVVRRVADVISKGYLPFIHTLGLHLSNGWYYDDRNNYEPVKGFGQLGQEFWSQIKKKCPRLRALILDGFTDDLDEPWLEDSGLLQVLGITSFSIYVAGGTLQPSATMAFWERHPSIEYLNIASSRIRGGDCWFTSAPADLLPKLRHLRVHWNDALLLAPILGRVLSLSIHESINAQIPYLLRTLCSKGLPNLRSLDIGQAPSSSNKNKSIEGSLWYEDKKGVFQRATNKASRTVFDNFMHSIVRAAPNLEEIGFHGASFPLPNFVSIAGDLNGFIHLKHIYYEEHYFGDSGIIPLFNQRDIFASQARDLFEHVPGIISITNVATLHRPYMAARITRGEDGQVVTMEVGNGYGMKIGYDDEPFPGVPYDAT</sequence>
<dbReference type="EMBL" id="MU150411">
    <property type="protein sequence ID" value="KAF9456648.1"/>
    <property type="molecule type" value="Genomic_DNA"/>
</dbReference>
<keyword evidence="2" id="KW-1185">Reference proteome</keyword>
<accession>A0A9P5XS89</accession>
<dbReference type="Gene3D" id="3.80.10.10">
    <property type="entry name" value="Ribonuclease Inhibitor"/>
    <property type="match status" value="1"/>
</dbReference>
<protein>
    <recommendedName>
        <fullName evidence="3">F-box domain-containing protein</fullName>
    </recommendedName>
</protein>
<gene>
    <name evidence="1" type="ORF">BDZ94DRAFT_1302414</name>
</gene>
<dbReference type="InterPro" id="IPR032675">
    <property type="entry name" value="LRR_dom_sf"/>
</dbReference>
<dbReference type="SUPFAM" id="SSF52047">
    <property type="entry name" value="RNI-like"/>
    <property type="match status" value="1"/>
</dbReference>
<dbReference type="OrthoDB" id="2995895at2759"/>
<evidence type="ECO:0000313" key="1">
    <source>
        <dbReference type="EMBL" id="KAF9456648.1"/>
    </source>
</evidence>
<name>A0A9P5XS89_9AGAR</name>
<organism evidence="1 2">
    <name type="scientific">Collybia nuda</name>
    <dbReference type="NCBI Taxonomy" id="64659"/>
    <lineage>
        <taxon>Eukaryota</taxon>
        <taxon>Fungi</taxon>
        <taxon>Dikarya</taxon>
        <taxon>Basidiomycota</taxon>
        <taxon>Agaricomycotina</taxon>
        <taxon>Agaricomycetes</taxon>
        <taxon>Agaricomycetidae</taxon>
        <taxon>Agaricales</taxon>
        <taxon>Tricholomatineae</taxon>
        <taxon>Clitocybaceae</taxon>
        <taxon>Collybia</taxon>
    </lineage>
</organism>